<organism evidence="3 4">
    <name type="scientific">Crossiella equi</name>
    <dbReference type="NCBI Taxonomy" id="130796"/>
    <lineage>
        <taxon>Bacteria</taxon>
        <taxon>Bacillati</taxon>
        <taxon>Actinomycetota</taxon>
        <taxon>Actinomycetes</taxon>
        <taxon>Pseudonocardiales</taxon>
        <taxon>Pseudonocardiaceae</taxon>
        <taxon>Crossiella</taxon>
    </lineage>
</organism>
<dbReference type="Gene3D" id="3.40.50.720">
    <property type="entry name" value="NAD(P)-binding Rossmann-like Domain"/>
    <property type="match status" value="1"/>
</dbReference>
<protein>
    <submittedName>
        <fullName evidence="3">NAD(P)-dependent dehydrogenase (Short-subunit alcohol dehydrogenase family)</fullName>
    </submittedName>
</protein>
<comment type="caution">
    <text evidence="3">The sequence shown here is derived from an EMBL/GenBank/DDBJ whole genome shotgun (WGS) entry which is preliminary data.</text>
</comment>
<sequence>MSSTPIPDQTGRTAVVTGASSGLGLEITRELSARGARVVMAVRDVAKGERARATLPAKTHIEVRQLDLLDLDSVRGFAEDVTELDLLVNNAGISGQPLRYSPQGVESHFATNHLGHYALTGLLLPTLQEAETPRVVTVSSLVYRWGRLRLDQVTAPRWYRNDKAYYQSKLANVLFGLELDRRLAAQGSRLRSVVAHPGVARTPMHSSSPNAPTRWATELWGKLAGRTAAEGALPILHAATTPNPPTDHLVVPGNPDPRLEPVSPRGADRELAARLWTRSAELSGVEYLTGS</sequence>
<keyword evidence="2" id="KW-0560">Oxidoreductase</keyword>
<evidence type="ECO:0000256" key="2">
    <source>
        <dbReference type="ARBA" id="ARBA00023002"/>
    </source>
</evidence>
<dbReference type="PANTHER" id="PTHR24320">
    <property type="entry name" value="RETINOL DEHYDROGENASE"/>
    <property type="match status" value="1"/>
</dbReference>
<dbReference type="PRINTS" id="PR00081">
    <property type="entry name" value="GDHRDH"/>
</dbReference>
<accession>A0ABS5A761</accession>
<dbReference type="PANTHER" id="PTHR24320:SF148">
    <property type="entry name" value="NAD(P)-BINDING ROSSMANN-FOLD SUPERFAMILY PROTEIN"/>
    <property type="match status" value="1"/>
</dbReference>
<gene>
    <name evidence="3" type="ORF">JOF53_001287</name>
</gene>
<dbReference type="SUPFAM" id="SSF51735">
    <property type="entry name" value="NAD(P)-binding Rossmann-fold domains"/>
    <property type="match status" value="1"/>
</dbReference>
<name>A0ABS5A761_9PSEU</name>
<proteinExistence type="inferred from homology"/>
<dbReference type="EMBL" id="JAGIOO010000001">
    <property type="protein sequence ID" value="MBP2472415.1"/>
    <property type="molecule type" value="Genomic_DNA"/>
</dbReference>
<evidence type="ECO:0000256" key="1">
    <source>
        <dbReference type="ARBA" id="ARBA00006484"/>
    </source>
</evidence>
<comment type="similarity">
    <text evidence="1">Belongs to the short-chain dehydrogenases/reductases (SDR) family.</text>
</comment>
<dbReference type="RefSeq" id="WP_086781056.1">
    <property type="nucleotide sequence ID" value="NZ_JAGIOO010000001.1"/>
</dbReference>
<evidence type="ECO:0000313" key="3">
    <source>
        <dbReference type="EMBL" id="MBP2472415.1"/>
    </source>
</evidence>
<dbReference type="CDD" id="cd05327">
    <property type="entry name" value="retinol-DH_like_SDR_c_like"/>
    <property type="match status" value="1"/>
</dbReference>
<dbReference type="InterPro" id="IPR002347">
    <property type="entry name" value="SDR_fam"/>
</dbReference>
<evidence type="ECO:0000313" key="4">
    <source>
        <dbReference type="Proteomes" id="UP001519363"/>
    </source>
</evidence>
<keyword evidence="4" id="KW-1185">Reference proteome</keyword>
<dbReference type="Proteomes" id="UP001519363">
    <property type="component" value="Unassembled WGS sequence"/>
</dbReference>
<dbReference type="Pfam" id="PF00106">
    <property type="entry name" value="adh_short"/>
    <property type="match status" value="1"/>
</dbReference>
<dbReference type="InterPro" id="IPR036291">
    <property type="entry name" value="NAD(P)-bd_dom_sf"/>
</dbReference>
<reference evidence="3 4" key="1">
    <citation type="submission" date="2021-03" db="EMBL/GenBank/DDBJ databases">
        <title>Sequencing the genomes of 1000 actinobacteria strains.</title>
        <authorList>
            <person name="Klenk H.-P."/>
        </authorList>
    </citation>
    <scope>NUCLEOTIDE SEQUENCE [LARGE SCALE GENOMIC DNA]</scope>
    <source>
        <strain evidence="3 4">DSM 44580</strain>
    </source>
</reference>